<dbReference type="Proteomes" id="UP000737018">
    <property type="component" value="Unassembled WGS sequence"/>
</dbReference>
<sequence length="89" mass="10195">MSHPKRFTSSPSSSFSSSSTPQWKYEDGIYKIDDDANVLFIAIDVHMHFNQPDHFVGIQVKPDNKEFYGIGERLKYTSQKLNASKLVEL</sequence>
<proteinExistence type="predicted"/>
<protein>
    <submittedName>
        <fullName evidence="2">Uncharacterized protein</fullName>
    </submittedName>
</protein>
<keyword evidence="3" id="KW-1185">Reference proteome</keyword>
<accession>A0A8J4QLJ7</accession>
<feature type="compositionally biased region" description="Low complexity" evidence="1">
    <location>
        <begin position="7"/>
        <end position="21"/>
    </location>
</feature>
<name>A0A8J4QLJ7_9ROSI</name>
<comment type="caution">
    <text evidence="2">The sequence shown here is derived from an EMBL/GenBank/DDBJ whole genome shotgun (WGS) entry which is preliminary data.</text>
</comment>
<reference evidence="2" key="1">
    <citation type="submission" date="2020-03" db="EMBL/GenBank/DDBJ databases">
        <title>Castanea mollissima Vanexum genome sequencing.</title>
        <authorList>
            <person name="Staton M."/>
        </authorList>
    </citation>
    <scope>NUCLEOTIDE SEQUENCE</scope>
    <source>
        <tissue evidence="2">Leaf</tissue>
    </source>
</reference>
<organism evidence="2 3">
    <name type="scientific">Castanea mollissima</name>
    <name type="common">Chinese chestnut</name>
    <dbReference type="NCBI Taxonomy" id="60419"/>
    <lineage>
        <taxon>Eukaryota</taxon>
        <taxon>Viridiplantae</taxon>
        <taxon>Streptophyta</taxon>
        <taxon>Embryophyta</taxon>
        <taxon>Tracheophyta</taxon>
        <taxon>Spermatophyta</taxon>
        <taxon>Magnoliopsida</taxon>
        <taxon>eudicotyledons</taxon>
        <taxon>Gunneridae</taxon>
        <taxon>Pentapetalae</taxon>
        <taxon>rosids</taxon>
        <taxon>fabids</taxon>
        <taxon>Fagales</taxon>
        <taxon>Fagaceae</taxon>
        <taxon>Castanea</taxon>
    </lineage>
</organism>
<feature type="region of interest" description="Disordered" evidence="1">
    <location>
        <begin position="1"/>
        <end position="22"/>
    </location>
</feature>
<dbReference type="AlphaFoldDB" id="A0A8J4QLJ7"/>
<evidence type="ECO:0000313" key="3">
    <source>
        <dbReference type="Proteomes" id="UP000737018"/>
    </source>
</evidence>
<dbReference type="EMBL" id="JRKL02006344">
    <property type="protein sequence ID" value="KAF3949059.1"/>
    <property type="molecule type" value="Genomic_DNA"/>
</dbReference>
<evidence type="ECO:0000313" key="2">
    <source>
        <dbReference type="EMBL" id="KAF3949059.1"/>
    </source>
</evidence>
<gene>
    <name evidence="2" type="ORF">CMV_025019</name>
</gene>
<evidence type="ECO:0000256" key="1">
    <source>
        <dbReference type="SAM" id="MobiDB-lite"/>
    </source>
</evidence>